<dbReference type="KEGG" id="daer:H9K75_03960"/>
<feature type="region of interest" description="Disordered" evidence="1">
    <location>
        <begin position="73"/>
        <end position="94"/>
    </location>
</feature>
<reference evidence="3 4" key="1">
    <citation type="submission" date="2020-08" db="EMBL/GenBank/DDBJ databases">
        <title>Genome sequence of Diaphorobacter aerolatus KACC 16536T.</title>
        <authorList>
            <person name="Hyun D.-W."/>
            <person name="Bae J.-W."/>
        </authorList>
    </citation>
    <scope>NUCLEOTIDE SEQUENCE [LARGE SCALE GENOMIC DNA]</scope>
    <source>
        <strain evidence="3 4">KACC 16536</strain>
    </source>
</reference>
<keyword evidence="4" id="KW-1185">Reference proteome</keyword>
<evidence type="ECO:0000256" key="1">
    <source>
        <dbReference type="SAM" id="MobiDB-lite"/>
    </source>
</evidence>
<evidence type="ECO:0000256" key="2">
    <source>
        <dbReference type="SAM" id="SignalP"/>
    </source>
</evidence>
<name>A0A7H0GLU1_9BURK</name>
<evidence type="ECO:0000313" key="4">
    <source>
        <dbReference type="Proteomes" id="UP000516028"/>
    </source>
</evidence>
<feature type="chain" id="PRO_5028934271" evidence="2">
    <location>
        <begin position="24"/>
        <end position="94"/>
    </location>
</feature>
<dbReference type="EMBL" id="CP060783">
    <property type="protein sequence ID" value="QNP49257.1"/>
    <property type="molecule type" value="Genomic_DNA"/>
</dbReference>
<feature type="signal peptide" evidence="2">
    <location>
        <begin position="1"/>
        <end position="23"/>
    </location>
</feature>
<accession>A0A7H0GLU1</accession>
<evidence type="ECO:0000313" key="3">
    <source>
        <dbReference type="EMBL" id="QNP49257.1"/>
    </source>
</evidence>
<dbReference type="RefSeq" id="WP_187724849.1">
    <property type="nucleotide sequence ID" value="NZ_CP060783.1"/>
</dbReference>
<dbReference type="AlphaFoldDB" id="A0A7H0GLU1"/>
<proteinExistence type="predicted"/>
<sequence length="94" mass="10208">MVRFLSAALLAAAASATPAAAFAHCYSVYDKKDVLIFQSTQSPVDLRQPISEAIKQRFSTDARMVFTPNSDDCPAVDKTVTPTGVPDFSQTPRR</sequence>
<keyword evidence="2" id="KW-0732">Signal</keyword>
<protein>
    <submittedName>
        <fullName evidence="3">Uncharacterized protein</fullName>
    </submittedName>
</protein>
<gene>
    <name evidence="3" type="ORF">H9K75_03960</name>
</gene>
<dbReference type="Proteomes" id="UP000516028">
    <property type="component" value="Chromosome"/>
</dbReference>
<organism evidence="3 4">
    <name type="scientific">Diaphorobacter aerolatus</name>
    <dbReference type="NCBI Taxonomy" id="1288495"/>
    <lineage>
        <taxon>Bacteria</taxon>
        <taxon>Pseudomonadati</taxon>
        <taxon>Pseudomonadota</taxon>
        <taxon>Betaproteobacteria</taxon>
        <taxon>Burkholderiales</taxon>
        <taxon>Comamonadaceae</taxon>
        <taxon>Diaphorobacter</taxon>
    </lineage>
</organism>